<gene>
    <name evidence="1" type="ORF">APLA_LOCUS7694</name>
</gene>
<name>A0A8S1A3E3_ARCPL</name>
<dbReference type="AlphaFoldDB" id="A0A8S1A3E3"/>
<evidence type="ECO:0000313" key="1">
    <source>
        <dbReference type="EMBL" id="CAB3239177.1"/>
    </source>
</evidence>
<evidence type="ECO:0000313" key="2">
    <source>
        <dbReference type="Proteomes" id="UP000494106"/>
    </source>
</evidence>
<sequence length="109" mass="12436">MRPLRCACALLGYRDHPRPPRNRQYNIIMKTGQKLPSAIHDLNKASRFVHRADDNIVTSNVAQIYTYGTLLDLALQGGGDGRSSFSSQQVQSRYICNRSFKHNPFYITH</sequence>
<keyword evidence="2" id="KW-1185">Reference proteome</keyword>
<proteinExistence type="predicted"/>
<dbReference type="EMBL" id="CADEBC010000502">
    <property type="protein sequence ID" value="CAB3239177.1"/>
    <property type="molecule type" value="Genomic_DNA"/>
</dbReference>
<comment type="caution">
    <text evidence="1">The sequence shown here is derived from an EMBL/GenBank/DDBJ whole genome shotgun (WGS) entry which is preliminary data.</text>
</comment>
<organism evidence="1 2">
    <name type="scientific">Arctia plantaginis</name>
    <name type="common">Wood tiger moth</name>
    <name type="synonym">Phalaena plantaginis</name>
    <dbReference type="NCBI Taxonomy" id="874455"/>
    <lineage>
        <taxon>Eukaryota</taxon>
        <taxon>Metazoa</taxon>
        <taxon>Ecdysozoa</taxon>
        <taxon>Arthropoda</taxon>
        <taxon>Hexapoda</taxon>
        <taxon>Insecta</taxon>
        <taxon>Pterygota</taxon>
        <taxon>Neoptera</taxon>
        <taxon>Endopterygota</taxon>
        <taxon>Lepidoptera</taxon>
        <taxon>Glossata</taxon>
        <taxon>Ditrysia</taxon>
        <taxon>Noctuoidea</taxon>
        <taxon>Erebidae</taxon>
        <taxon>Arctiinae</taxon>
        <taxon>Arctia</taxon>
    </lineage>
</organism>
<protein>
    <submittedName>
        <fullName evidence="1">Uncharacterized protein</fullName>
    </submittedName>
</protein>
<dbReference type="Proteomes" id="UP000494106">
    <property type="component" value="Unassembled WGS sequence"/>
</dbReference>
<accession>A0A8S1A3E3</accession>
<reference evidence="1 2" key="1">
    <citation type="submission" date="2020-04" db="EMBL/GenBank/DDBJ databases">
        <authorList>
            <person name="Wallbank WR R."/>
            <person name="Pardo Diaz C."/>
            <person name="Kozak K."/>
            <person name="Martin S."/>
            <person name="Jiggins C."/>
            <person name="Moest M."/>
            <person name="Warren A I."/>
            <person name="Byers J.R.P. K."/>
            <person name="Montejo-Kovacevich G."/>
            <person name="Yen C E."/>
        </authorList>
    </citation>
    <scope>NUCLEOTIDE SEQUENCE [LARGE SCALE GENOMIC DNA]</scope>
</reference>